<dbReference type="Gene3D" id="3.30.63.10">
    <property type="entry name" value="Guanylate Kinase phosphate binding domain"/>
    <property type="match status" value="1"/>
</dbReference>
<dbReference type="GO" id="GO:0005524">
    <property type="term" value="F:ATP binding"/>
    <property type="evidence" value="ECO:0007669"/>
    <property type="project" value="UniProtKB-UniRule"/>
</dbReference>
<feature type="binding site" evidence="9">
    <location>
        <begin position="13"/>
        <end position="20"/>
    </location>
    <ligand>
        <name>ATP</name>
        <dbReference type="ChEBI" id="CHEBI:30616"/>
    </ligand>
</feature>
<dbReference type="KEGG" id="ares:IWH25_04895"/>
<comment type="function">
    <text evidence="9">Essential for recycling GMP and indirectly, cGMP.</text>
</comment>
<dbReference type="PANTHER" id="PTHR23117:SF13">
    <property type="entry name" value="GUANYLATE KINASE"/>
    <property type="match status" value="1"/>
</dbReference>
<dbReference type="NCBIfam" id="TIGR03263">
    <property type="entry name" value="guanyl_kin"/>
    <property type="match status" value="1"/>
</dbReference>
<evidence type="ECO:0000256" key="8">
    <source>
        <dbReference type="ARBA" id="ARBA00030128"/>
    </source>
</evidence>
<evidence type="ECO:0000256" key="2">
    <source>
        <dbReference type="ARBA" id="ARBA00012961"/>
    </source>
</evidence>
<dbReference type="Pfam" id="PF00625">
    <property type="entry name" value="Guanylate_kin"/>
    <property type="match status" value="1"/>
</dbReference>
<reference evidence="11" key="1">
    <citation type="submission" date="2020-11" db="EMBL/GenBank/DDBJ databases">
        <title>Azospira restricta DSM 18626 genome sequence.</title>
        <authorList>
            <person name="Moe W.M."/>
        </authorList>
    </citation>
    <scope>NUCLEOTIDE SEQUENCE</scope>
    <source>
        <strain evidence="11">DSM 18626</strain>
    </source>
</reference>
<dbReference type="SUPFAM" id="SSF52540">
    <property type="entry name" value="P-loop containing nucleoside triphosphate hydrolases"/>
    <property type="match status" value="1"/>
</dbReference>
<evidence type="ECO:0000256" key="9">
    <source>
        <dbReference type="HAMAP-Rule" id="MF_00328"/>
    </source>
</evidence>
<sequence length="206" mass="23125">MSASRGHLYIVAAPSGAGKTTLVRMLLENDPGIRLSISYTTRPPRPGEADGREYNFVDMETFRDMVARGDFLEWAEVHGNCYGTSRPWIAAEMAAGRDVLLEIDWQGAQQVRRQFPEAIGVFVLPPSLAVLRQRLTGRGTDSNEVIARRLAAAQDEMRHVTEFEYVIINDKLEQALADLLAVVRASRLRLDSQHARHSRLFADLLH</sequence>
<gene>
    <name evidence="9 11" type="primary">gmk</name>
    <name evidence="11" type="ORF">IWH25_04895</name>
</gene>
<dbReference type="Proteomes" id="UP000663444">
    <property type="component" value="Chromosome"/>
</dbReference>
<dbReference type="InterPro" id="IPR017665">
    <property type="entry name" value="Guanylate_kinase"/>
</dbReference>
<dbReference type="CDD" id="cd00071">
    <property type="entry name" value="GMPK"/>
    <property type="match status" value="1"/>
</dbReference>
<evidence type="ECO:0000313" key="11">
    <source>
        <dbReference type="EMBL" id="QRJ64691.1"/>
    </source>
</evidence>
<proteinExistence type="inferred from homology"/>
<feature type="domain" description="Guanylate kinase-like" evidence="10">
    <location>
        <begin position="6"/>
        <end position="184"/>
    </location>
</feature>
<keyword evidence="12" id="KW-1185">Reference proteome</keyword>
<evidence type="ECO:0000259" key="10">
    <source>
        <dbReference type="PROSITE" id="PS50052"/>
    </source>
</evidence>
<evidence type="ECO:0000313" key="12">
    <source>
        <dbReference type="Proteomes" id="UP000663444"/>
    </source>
</evidence>
<dbReference type="HAMAP" id="MF_00328">
    <property type="entry name" value="Guanylate_kinase"/>
    <property type="match status" value="1"/>
</dbReference>
<evidence type="ECO:0000256" key="3">
    <source>
        <dbReference type="ARBA" id="ARBA00016296"/>
    </source>
</evidence>
<keyword evidence="7 9" id="KW-0067">ATP-binding</keyword>
<evidence type="ECO:0000256" key="7">
    <source>
        <dbReference type="ARBA" id="ARBA00022840"/>
    </source>
</evidence>
<comment type="subcellular location">
    <subcellularLocation>
        <location evidence="9">Cytoplasm</location>
    </subcellularLocation>
</comment>
<keyword evidence="4 9" id="KW-0808">Transferase</keyword>
<dbReference type="InterPro" id="IPR008145">
    <property type="entry name" value="GK/Ca_channel_bsu"/>
</dbReference>
<comment type="similarity">
    <text evidence="1 9">Belongs to the guanylate kinase family.</text>
</comment>
<dbReference type="AlphaFoldDB" id="A0A974SQP6"/>
<dbReference type="EMBL" id="CP064781">
    <property type="protein sequence ID" value="QRJ64691.1"/>
    <property type="molecule type" value="Genomic_DNA"/>
</dbReference>
<accession>A0A974SQP6</accession>
<evidence type="ECO:0000256" key="5">
    <source>
        <dbReference type="ARBA" id="ARBA00022741"/>
    </source>
</evidence>
<dbReference type="FunFam" id="3.30.63.10:FF:000002">
    <property type="entry name" value="Guanylate kinase 1"/>
    <property type="match status" value="1"/>
</dbReference>
<dbReference type="InterPro" id="IPR008144">
    <property type="entry name" value="Guanylate_kin-like_dom"/>
</dbReference>
<keyword evidence="5 9" id="KW-0547">Nucleotide-binding</keyword>
<name>A0A974SQP6_9RHOO</name>
<dbReference type="GO" id="GO:0005829">
    <property type="term" value="C:cytosol"/>
    <property type="evidence" value="ECO:0007669"/>
    <property type="project" value="TreeGrafter"/>
</dbReference>
<dbReference type="GO" id="GO:0004385">
    <property type="term" value="F:GMP kinase activity"/>
    <property type="evidence" value="ECO:0007669"/>
    <property type="project" value="UniProtKB-UniRule"/>
</dbReference>
<dbReference type="PROSITE" id="PS50052">
    <property type="entry name" value="GUANYLATE_KINASE_2"/>
    <property type="match status" value="1"/>
</dbReference>
<dbReference type="InterPro" id="IPR020590">
    <property type="entry name" value="Guanylate_kinase_CS"/>
</dbReference>
<comment type="catalytic activity">
    <reaction evidence="9">
        <text>GMP + ATP = GDP + ADP</text>
        <dbReference type="Rhea" id="RHEA:20780"/>
        <dbReference type="ChEBI" id="CHEBI:30616"/>
        <dbReference type="ChEBI" id="CHEBI:58115"/>
        <dbReference type="ChEBI" id="CHEBI:58189"/>
        <dbReference type="ChEBI" id="CHEBI:456216"/>
        <dbReference type="EC" id="2.7.4.8"/>
    </reaction>
</comment>
<dbReference type="PROSITE" id="PS00856">
    <property type="entry name" value="GUANYLATE_KINASE_1"/>
    <property type="match status" value="1"/>
</dbReference>
<dbReference type="RefSeq" id="WP_203388217.1">
    <property type="nucleotide sequence ID" value="NZ_CP064781.1"/>
</dbReference>
<keyword evidence="6 9" id="KW-0418">Kinase</keyword>
<dbReference type="PANTHER" id="PTHR23117">
    <property type="entry name" value="GUANYLATE KINASE-RELATED"/>
    <property type="match status" value="1"/>
</dbReference>
<organism evidence="11 12">
    <name type="scientific">Azospira restricta</name>
    <dbReference type="NCBI Taxonomy" id="404405"/>
    <lineage>
        <taxon>Bacteria</taxon>
        <taxon>Pseudomonadati</taxon>
        <taxon>Pseudomonadota</taxon>
        <taxon>Betaproteobacteria</taxon>
        <taxon>Rhodocyclales</taxon>
        <taxon>Rhodocyclaceae</taxon>
        <taxon>Azospira</taxon>
    </lineage>
</organism>
<evidence type="ECO:0000256" key="4">
    <source>
        <dbReference type="ARBA" id="ARBA00022679"/>
    </source>
</evidence>
<dbReference type="InterPro" id="IPR027417">
    <property type="entry name" value="P-loop_NTPase"/>
</dbReference>
<dbReference type="Gene3D" id="3.40.50.300">
    <property type="entry name" value="P-loop containing nucleotide triphosphate hydrolases"/>
    <property type="match status" value="2"/>
</dbReference>
<evidence type="ECO:0000256" key="1">
    <source>
        <dbReference type="ARBA" id="ARBA00005790"/>
    </source>
</evidence>
<dbReference type="EC" id="2.7.4.8" evidence="2 9"/>
<evidence type="ECO:0000256" key="6">
    <source>
        <dbReference type="ARBA" id="ARBA00022777"/>
    </source>
</evidence>
<keyword evidence="9" id="KW-0963">Cytoplasm</keyword>
<protein>
    <recommendedName>
        <fullName evidence="3 9">Guanylate kinase</fullName>
        <ecNumber evidence="2 9">2.7.4.8</ecNumber>
    </recommendedName>
    <alternativeName>
        <fullName evidence="8 9">GMP kinase</fullName>
    </alternativeName>
</protein>
<dbReference type="SMART" id="SM00072">
    <property type="entry name" value="GuKc"/>
    <property type="match status" value="1"/>
</dbReference>